<accession>A0A318JKS2</accession>
<gene>
    <name evidence="12" type="ORF">DFR38_11338</name>
</gene>
<keyword evidence="6" id="KW-0812">Transmembrane</keyword>
<dbReference type="NCBIfam" id="TIGR01352">
    <property type="entry name" value="tonB_Cterm"/>
    <property type="match status" value="1"/>
</dbReference>
<sequence>MPRLPSPSLSSTLLLSLLLHAALLGYGHARWPAAPAAAPAAGGLQLQLQRMPAQLPQTQHTSRPPSRHVPTATQPVLTTPPTATPAPRLAANRQTQQIMAGPPPATPPASQSGDTPAAGTPGKAASAPAASDAENHPALYHTAYLHNPEPPYPERSRELGEQGRVLLRVRVSPEGRASQIDIVDSSHSRRLDEAARAAVADWRFVPARQDGTAIASHILVPISFSLQSR</sequence>
<dbReference type="GO" id="GO:0098797">
    <property type="term" value="C:plasma membrane protein complex"/>
    <property type="evidence" value="ECO:0007669"/>
    <property type="project" value="TreeGrafter"/>
</dbReference>
<evidence type="ECO:0000256" key="6">
    <source>
        <dbReference type="ARBA" id="ARBA00022692"/>
    </source>
</evidence>
<dbReference type="OrthoDB" id="9792439at2"/>
<feature type="region of interest" description="Disordered" evidence="10">
    <location>
        <begin position="53"/>
        <end position="133"/>
    </location>
</feature>
<dbReference type="Gene3D" id="3.30.1150.10">
    <property type="match status" value="1"/>
</dbReference>
<evidence type="ECO:0000256" key="2">
    <source>
        <dbReference type="ARBA" id="ARBA00006555"/>
    </source>
</evidence>
<organism evidence="12 13">
    <name type="scientific">Aquitalea magnusonii</name>
    <dbReference type="NCBI Taxonomy" id="332411"/>
    <lineage>
        <taxon>Bacteria</taxon>
        <taxon>Pseudomonadati</taxon>
        <taxon>Pseudomonadota</taxon>
        <taxon>Betaproteobacteria</taxon>
        <taxon>Neisseriales</taxon>
        <taxon>Chromobacteriaceae</taxon>
        <taxon>Aquitalea</taxon>
    </lineage>
</organism>
<feature type="compositionally biased region" description="Low complexity" evidence="10">
    <location>
        <begin position="113"/>
        <end position="132"/>
    </location>
</feature>
<keyword evidence="5" id="KW-0997">Cell inner membrane</keyword>
<keyword evidence="9" id="KW-0472">Membrane</keyword>
<keyword evidence="13" id="KW-1185">Reference proteome</keyword>
<evidence type="ECO:0000256" key="5">
    <source>
        <dbReference type="ARBA" id="ARBA00022519"/>
    </source>
</evidence>
<protein>
    <submittedName>
        <fullName evidence="12">Outer membrane transport energization protein TonB</fullName>
    </submittedName>
</protein>
<feature type="domain" description="TonB C-terminal" evidence="11">
    <location>
        <begin position="137"/>
        <end position="229"/>
    </location>
</feature>
<keyword evidence="8" id="KW-1133">Transmembrane helix</keyword>
<dbReference type="EMBL" id="QJKC01000013">
    <property type="protein sequence ID" value="PXX44356.1"/>
    <property type="molecule type" value="Genomic_DNA"/>
</dbReference>
<proteinExistence type="inferred from homology"/>
<dbReference type="Pfam" id="PF03544">
    <property type="entry name" value="TonB_C"/>
    <property type="match status" value="1"/>
</dbReference>
<dbReference type="GO" id="GO:0031992">
    <property type="term" value="F:energy transducer activity"/>
    <property type="evidence" value="ECO:0007669"/>
    <property type="project" value="TreeGrafter"/>
</dbReference>
<evidence type="ECO:0000313" key="12">
    <source>
        <dbReference type="EMBL" id="PXX44356.1"/>
    </source>
</evidence>
<dbReference type="PANTHER" id="PTHR33446">
    <property type="entry name" value="PROTEIN TONB-RELATED"/>
    <property type="match status" value="1"/>
</dbReference>
<dbReference type="GO" id="GO:0015031">
    <property type="term" value="P:protein transport"/>
    <property type="evidence" value="ECO:0007669"/>
    <property type="project" value="UniProtKB-KW"/>
</dbReference>
<comment type="subcellular location">
    <subcellularLocation>
        <location evidence="1">Cell inner membrane</location>
        <topology evidence="1">Single-pass membrane protein</topology>
        <orientation evidence="1">Periplasmic side</orientation>
    </subcellularLocation>
</comment>
<name>A0A318JKS2_9NEIS</name>
<evidence type="ECO:0000256" key="4">
    <source>
        <dbReference type="ARBA" id="ARBA00022475"/>
    </source>
</evidence>
<dbReference type="GO" id="GO:0055085">
    <property type="term" value="P:transmembrane transport"/>
    <property type="evidence" value="ECO:0007669"/>
    <property type="project" value="InterPro"/>
</dbReference>
<dbReference type="Proteomes" id="UP000248395">
    <property type="component" value="Unassembled WGS sequence"/>
</dbReference>
<evidence type="ECO:0000256" key="10">
    <source>
        <dbReference type="SAM" id="MobiDB-lite"/>
    </source>
</evidence>
<dbReference type="InterPro" id="IPR051045">
    <property type="entry name" value="TonB-dependent_transducer"/>
</dbReference>
<evidence type="ECO:0000259" key="11">
    <source>
        <dbReference type="PROSITE" id="PS52015"/>
    </source>
</evidence>
<evidence type="ECO:0000256" key="9">
    <source>
        <dbReference type="ARBA" id="ARBA00023136"/>
    </source>
</evidence>
<dbReference type="InterPro" id="IPR037682">
    <property type="entry name" value="TonB_C"/>
</dbReference>
<feature type="compositionally biased region" description="Polar residues" evidence="10">
    <location>
        <begin position="55"/>
        <end position="64"/>
    </location>
</feature>
<dbReference type="AlphaFoldDB" id="A0A318JKS2"/>
<keyword evidence="4" id="KW-1003">Cell membrane</keyword>
<evidence type="ECO:0000256" key="8">
    <source>
        <dbReference type="ARBA" id="ARBA00022989"/>
    </source>
</evidence>
<dbReference type="SUPFAM" id="SSF74653">
    <property type="entry name" value="TolA/TonB C-terminal domain"/>
    <property type="match status" value="1"/>
</dbReference>
<dbReference type="InterPro" id="IPR006260">
    <property type="entry name" value="TonB/TolA_C"/>
</dbReference>
<evidence type="ECO:0000256" key="3">
    <source>
        <dbReference type="ARBA" id="ARBA00022448"/>
    </source>
</evidence>
<evidence type="ECO:0000313" key="13">
    <source>
        <dbReference type="Proteomes" id="UP000248395"/>
    </source>
</evidence>
<feature type="compositionally biased region" description="Low complexity" evidence="10">
    <location>
        <begin position="69"/>
        <end position="91"/>
    </location>
</feature>
<dbReference type="PANTHER" id="PTHR33446:SF2">
    <property type="entry name" value="PROTEIN TONB"/>
    <property type="match status" value="1"/>
</dbReference>
<evidence type="ECO:0000256" key="1">
    <source>
        <dbReference type="ARBA" id="ARBA00004383"/>
    </source>
</evidence>
<keyword evidence="3" id="KW-0813">Transport</keyword>
<reference evidence="12 13" key="1">
    <citation type="submission" date="2018-05" db="EMBL/GenBank/DDBJ databases">
        <title>Genomic Encyclopedia of Type Strains, Phase IV (KMG-IV): sequencing the most valuable type-strain genomes for metagenomic binning, comparative biology and taxonomic classification.</title>
        <authorList>
            <person name="Goeker M."/>
        </authorList>
    </citation>
    <scope>NUCLEOTIDE SEQUENCE [LARGE SCALE GENOMIC DNA]</scope>
    <source>
        <strain evidence="12 13">DSM 25134</strain>
    </source>
</reference>
<comment type="similarity">
    <text evidence="2">Belongs to the TonB family.</text>
</comment>
<dbReference type="PROSITE" id="PS52015">
    <property type="entry name" value="TONB_CTD"/>
    <property type="match status" value="1"/>
</dbReference>
<evidence type="ECO:0000256" key="7">
    <source>
        <dbReference type="ARBA" id="ARBA00022927"/>
    </source>
</evidence>
<comment type="caution">
    <text evidence="12">The sequence shown here is derived from an EMBL/GenBank/DDBJ whole genome shotgun (WGS) entry which is preliminary data.</text>
</comment>
<keyword evidence="7" id="KW-0653">Protein transport</keyword>
<dbReference type="RefSeq" id="WP_146215984.1">
    <property type="nucleotide sequence ID" value="NZ_QJKC01000013.1"/>
</dbReference>